<organism evidence="5 6">
    <name type="scientific">Caenorhabditis tropicalis</name>
    <dbReference type="NCBI Taxonomy" id="1561998"/>
    <lineage>
        <taxon>Eukaryota</taxon>
        <taxon>Metazoa</taxon>
        <taxon>Ecdysozoa</taxon>
        <taxon>Nematoda</taxon>
        <taxon>Chromadorea</taxon>
        <taxon>Rhabditida</taxon>
        <taxon>Rhabditina</taxon>
        <taxon>Rhabditomorpha</taxon>
        <taxon>Rhabditoidea</taxon>
        <taxon>Rhabditidae</taxon>
        <taxon>Peloderinae</taxon>
        <taxon>Caenorhabditis</taxon>
    </lineage>
</organism>
<evidence type="ECO:0000256" key="3">
    <source>
        <dbReference type="SAM" id="Phobius"/>
    </source>
</evidence>
<reference evidence="6" key="1">
    <citation type="submission" date="2016-11" db="UniProtKB">
        <authorList>
            <consortium name="WormBaseParasite"/>
        </authorList>
    </citation>
    <scope>IDENTIFICATION</scope>
</reference>
<feature type="coiled-coil region" evidence="1">
    <location>
        <begin position="267"/>
        <end position="294"/>
    </location>
</feature>
<keyword evidence="3" id="KW-0472">Membrane</keyword>
<dbReference type="WBParaSite" id="Csp11.Scaffold613.g5937.t2">
    <property type="protein sequence ID" value="Csp11.Scaffold613.g5937.t2"/>
    <property type="gene ID" value="Csp11.Scaffold613.g5937"/>
</dbReference>
<dbReference type="eggNOG" id="KOG0374">
    <property type="taxonomic scope" value="Eukaryota"/>
</dbReference>
<evidence type="ECO:0000256" key="1">
    <source>
        <dbReference type="SAM" id="Coils"/>
    </source>
</evidence>
<dbReference type="InterPro" id="IPR003125">
    <property type="entry name" value="WSN"/>
</dbReference>
<keyword evidence="3" id="KW-1133">Transmembrane helix</keyword>
<evidence type="ECO:0000313" key="5">
    <source>
        <dbReference type="Proteomes" id="UP000095282"/>
    </source>
</evidence>
<keyword evidence="1" id="KW-0175">Coiled coil</keyword>
<feature type="coiled-coil region" evidence="1">
    <location>
        <begin position="811"/>
        <end position="838"/>
    </location>
</feature>
<dbReference type="Proteomes" id="UP000095282">
    <property type="component" value="Unplaced"/>
</dbReference>
<feature type="domain" description="Domain of unknown function WSN" evidence="4">
    <location>
        <begin position="113"/>
        <end position="172"/>
    </location>
</feature>
<keyword evidence="5" id="KW-1185">Reference proteome</keyword>
<evidence type="ECO:0000313" key="6">
    <source>
        <dbReference type="WBParaSite" id="Csp11.Scaffold613.g5937.t2"/>
    </source>
</evidence>
<sequence length="849" mass="96036">MSFHERLTNEIMMERLDNINSDRLDDDDKNRLNEQKNVDSQLNDHPRMSPSKRSNHPPESSPQYDRKPVKRKRVSSPSVSTTSLVMIVIMSLIGTVLGANSKIRKSPIFMTVDIFAHRTALLAQFVNGIYLSENASSVTPIQLAEELFSIGPVNLSSLDSSEMTKLETTLGSILKTIDGCGGNGCGVSSDVLNSVKTIVSYKDFSENFNNGLNAGENIDFEVLETLQTSATDAINSARQDIDFMNLNETIYKVQFDIASIKPFMKEADNAVAALEAVKTKITEAESTLQNVRSSFEKIEKVANHAKELNKGSSLKESIRNAGSYSKRFTNIENWFQKIESSLDILSKVNPSFKGSKVLTAGFSNGFDDLKNVHALANDSWLKEFLNSGKEFQLLPFMNLNTLSDTLTPMAVSFKSVRNNINFQASAIKGILTQGIKDGNVSSSFLTSFSNCIKGAQFDNKFDTTNMDKVKQWLDSNPLTTLTTTLDGYITELKKAFEPIKTIIDASSTASVDQDWINKAASGLNTFFGSRKLNPSIKKLSLLDRNLMRPMIVLAKSLGDLATGYSKLNALEETTTAAPQPSKREARFQLKNSGDLNQKFGDISSIVQKLRLLYIMEFEVEEMIDKKKIIDKAIEEIEDVFMKIRLKETFTSKNLEALSKNIKISNDLRNLLRKTKIREMSDFLAPFQLAAKALPTTIDMRLLAEVLKDKIPNKSLAKSIRRLKPLNLQFSNYSNPETIEKTLRDLQIHFDRVFNTGRGKKKEEKCYDCWDKPEEEYDGFFSFLLIPWVRGLLWLVFAFGIWILVIRYQFKEKKKQIKLKKEEEKMEKLNRRQSIQLLEDLKLLLDEEEE</sequence>
<proteinExistence type="predicted"/>
<dbReference type="PANTHER" id="PTHR32525">
    <property type="entry name" value="PROTEIN-TYROSINE-PHOSPHATASE"/>
    <property type="match status" value="1"/>
</dbReference>
<dbReference type="STRING" id="1561998.A0A1I7THC2"/>
<dbReference type="Pfam" id="PF02206">
    <property type="entry name" value="WSN"/>
    <property type="match status" value="1"/>
</dbReference>
<accession>A0A1I7THC2</accession>
<feature type="transmembrane region" description="Helical" evidence="3">
    <location>
        <begin position="790"/>
        <end position="809"/>
    </location>
</feature>
<keyword evidence="3" id="KW-0812">Transmembrane</keyword>
<dbReference type="AlphaFoldDB" id="A0A1I7THC2"/>
<name>A0A1I7THC2_9PELO</name>
<protein>
    <submittedName>
        <fullName evidence="6">WSN domain-containing protein</fullName>
    </submittedName>
</protein>
<evidence type="ECO:0000259" key="4">
    <source>
        <dbReference type="Pfam" id="PF02206"/>
    </source>
</evidence>
<feature type="region of interest" description="Disordered" evidence="2">
    <location>
        <begin position="21"/>
        <end position="76"/>
    </location>
</feature>
<feature type="transmembrane region" description="Helical" evidence="3">
    <location>
        <begin position="79"/>
        <end position="99"/>
    </location>
</feature>
<evidence type="ECO:0000256" key="2">
    <source>
        <dbReference type="SAM" id="MobiDB-lite"/>
    </source>
</evidence>
<feature type="compositionally biased region" description="Basic and acidic residues" evidence="2">
    <location>
        <begin position="21"/>
        <end position="47"/>
    </location>
</feature>